<organism evidence="2">
    <name type="scientific">Siphoviridae sp. ctu061</name>
    <dbReference type="NCBI Taxonomy" id="2825710"/>
    <lineage>
        <taxon>Viruses</taxon>
        <taxon>Duplodnaviria</taxon>
        <taxon>Heunggongvirae</taxon>
        <taxon>Uroviricota</taxon>
        <taxon>Caudoviricetes</taxon>
    </lineage>
</organism>
<feature type="region of interest" description="Disordered" evidence="1">
    <location>
        <begin position="472"/>
        <end position="492"/>
    </location>
</feature>
<proteinExistence type="predicted"/>
<dbReference type="SUPFAM" id="SSF52540">
    <property type="entry name" value="P-loop containing nucleoside triphosphate hydrolases"/>
    <property type="match status" value="1"/>
</dbReference>
<protein>
    <submittedName>
        <fullName evidence="2">Large terminase</fullName>
    </submittedName>
</protein>
<dbReference type="EMBL" id="BK016021">
    <property type="protein sequence ID" value="DAF90097.1"/>
    <property type="molecule type" value="Genomic_DNA"/>
</dbReference>
<sequence length="492" mass="56083">MDNNMDWLKDFLDESIPLWRNDPVMYFREVLSFEPDEWQAEAAEDLAHNPKVSIKSGQGVGKTGLEAAVFLWFITCFPYPRIVATAPTKQQLHDVLWSEISKWMSNSPLLSQLLKWTKTYVYMVGNEKRWFGVARTATKPENMQGFHEDNMLFIVDEASGVADPIMEAILGTLSGENNKLLMCGNPTKTTGTFYDSHTRDRALYKCHTVSSAESKRTNKENIESLIRKYGWDSNVVRVRVRGEFPNQEDDVFIALSTIEQCGSRLFELPEDSRLPYIIFGVDVARFGDDETVIYRNARGKLKIAANRRGQDLMRTVGDIVRQYKKVIKEFPDYRGRIYVNIDDTGLGGGVTDRLREVKREQKLNRLYVVPINAAEKIETDTKAGKDAAEHYNNLTTHMWATLKDLMENKEVEIEEDQETFAQLSSRKYFLASNGKLEVESKKEMKKRGLDSPDRGDALALSVYLGKIKKYTGSAPNQEGAAGLGKSSYWRNK</sequence>
<dbReference type="Pfam" id="PF13245">
    <property type="entry name" value="AAA_19"/>
    <property type="match status" value="1"/>
</dbReference>
<accession>A0A8S5U6I7</accession>
<reference evidence="2" key="1">
    <citation type="journal article" date="2021" name="Proc. Natl. Acad. Sci. U.S.A.">
        <title>A Catalog of Tens of Thousands of Viruses from Human Metagenomes Reveals Hidden Associations with Chronic Diseases.</title>
        <authorList>
            <person name="Tisza M.J."/>
            <person name="Buck C.B."/>
        </authorList>
    </citation>
    <scope>NUCLEOTIDE SEQUENCE</scope>
    <source>
        <strain evidence="2">Ctu061</strain>
    </source>
</reference>
<evidence type="ECO:0000256" key="1">
    <source>
        <dbReference type="SAM" id="MobiDB-lite"/>
    </source>
</evidence>
<dbReference type="InterPro" id="IPR027417">
    <property type="entry name" value="P-loop_NTPase"/>
</dbReference>
<name>A0A8S5U6I7_9CAUD</name>
<dbReference type="Gene3D" id="3.30.420.240">
    <property type="match status" value="1"/>
</dbReference>
<evidence type="ECO:0000313" key="2">
    <source>
        <dbReference type="EMBL" id="DAF90097.1"/>
    </source>
</evidence>
<dbReference type="Gene3D" id="3.40.50.300">
    <property type="entry name" value="P-loop containing nucleotide triphosphate hydrolases"/>
    <property type="match status" value="1"/>
</dbReference>